<protein>
    <recommendedName>
        <fullName evidence="6">Carboxylic ester hydrolase</fullName>
        <ecNumber evidence="6">3.1.1.-</ecNumber>
    </recommendedName>
</protein>
<keyword evidence="6" id="KW-0732">Signal</keyword>
<evidence type="ECO:0000256" key="5">
    <source>
        <dbReference type="ARBA" id="ARBA00023180"/>
    </source>
</evidence>
<dbReference type="InterPro" id="IPR019826">
    <property type="entry name" value="Carboxylesterase_B_AS"/>
</dbReference>
<dbReference type="InterPro" id="IPR019819">
    <property type="entry name" value="Carboxylesterase_B_CS"/>
</dbReference>
<dbReference type="RefSeq" id="XP_052743478.1">
    <property type="nucleotide sequence ID" value="XM_052887518.1"/>
</dbReference>
<evidence type="ECO:0000256" key="4">
    <source>
        <dbReference type="ARBA" id="ARBA00023157"/>
    </source>
</evidence>
<feature type="signal peptide" evidence="6">
    <location>
        <begin position="1"/>
        <end position="19"/>
    </location>
</feature>
<accession>A0ABM3LWN7</accession>
<proteinExistence type="inferred from homology"/>
<evidence type="ECO:0000259" key="7">
    <source>
        <dbReference type="Pfam" id="PF00135"/>
    </source>
</evidence>
<gene>
    <name evidence="9" type="primary">LOC112049230</name>
</gene>
<evidence type="ECO:0000256" key="6">
    <source>
        <dbReference type="RuleBase" id="RU361235"/>
    </source>
</evidence>
<name>A0ABM3LWN7_BICAN</name>
<keyword evidence="4" id="KW-1015">Disulfide bond</keyword>
<dbReference type="InterPro" id="IPR050309">
    <property type="entry name" value="Type-B_Carboxylest/Lipase"/>
</dbReference>
<evidence type="ECO:0000256" key="3">
    <source>
        <dbReference type="ARBA" id="ARBA00022801"/>
    </source>
</evidence>
<evidence type="ECO:0000256" key="1">
    <source>
        <dbReference type="ARBA" id="ARBA00005964"/>
    </source>
</evidence>
<dbReference type="InterPro" id="IPR029058">
    <property type="entry name" value="AB_hydrolase_fold"/>
</dbReference>
<organism evidence="8 9">
    <name type="scientific">Bicyclus anynana</name>
    <name type="common">Squinting bush brown butterfly</name>
    <dbReference type="NCBI Taxonomy" id="110368"/>
    <lineage>
        <taxon>Eukaryota</taxon>
        <taxon>Metazoa</taxon>
        <taxon>Ecdysozoa</taxon>
        <taxon>Arthropoda</taxon>
        <taxon>Hexapoda</taxon>
        <taxon>Insecta</taxon>
        <taxon>Pterygota</taxon>
        <taxon>Neoptera</taxon>
        <taxon>Endopterygota</taxon>
        <taxon>Lepidoptera</taxon>
        <taxon>Glossata</taxon>
        <taxon>Ditrysia</taxon>
        <taxon>Papilionoidea</taxon>
        <taxon>Nymphalidae</taxon>
        <taxon>Satyrinae</taxon>
        <taxon>Satyrini</taxon>
        <taxon>Mycalesina</taxon>
        <taxon>Bicyclus</taxon>
    </lineage>
</organism>
<keyword evidence="3 6" id="KW-0378">Hydrolase</keyword>
<keyword evidence="2" id="KW-0719">Serine esterase</keyword>
<keyword evidence="5" id="KW-0325">Glycoprotein</keyword>
<evidence type="ECO:0000256" key="2">
    <source>
        <dbReference type="ARBA" id="ARBA00022487"/>
    </source>
</evidence>
<evidence type="ECO:0000313" key="8">
    <source>
        <dbReference type="Proteomes" id="UP001652582"/>
    </source>
</evidence>
<dbReference type="SUPFAM" id="SSF53474">
    <property type="entry name" value="alpha/beta-Hydrolases"/>
    <property type="match status" value="1"/>
</dbReference>
<dbReference type="EC" id="3.1.1.-" evidence="6"/>
<dbReference type="Pfam" id="PF00135">
    <property type="entry name" value="COesterase"/>
    <property type="match status" value="1"/>
</dbReference>
<reference evidence="9" key="1">
    <citation type="submission" date="2025-08" db="UniProtKB">
        <authorList>
            <consortium name="RefSeq"/>
        </authorList>
    </citation>
    <scope>IDENTIFICATION</scope>
</reference>
<keyword evidence="8" id="KW-1185">Reference proteome</keyword>
<feature type="domain" description="Carboxylesterase type B" evidence="7">
    <location>
        <begin position="19"/>
        <end position="536"/>
    </location>
</feature>
<dbReference type="Gene3D" id="3.40.50.1820">
    <property type="entry name" value="alpha/beta hydrolase"/>
    <property type="match status" value="1"/>
</dbReference>
<feature type="chain" id="PRO_5044990318" description="Carboxylic ester hydrolase" evidence="6">
    <location>
        <begin position="20"/>
        <end position="560"/>
    </location>
</feature>
<sequence length="560" mass="63314">MYMNVAYSILGIILHNVAANIVRVEQGRLRGEQLKTITGDTLCYSFKGIPYAAPPVGKLRFKAPQPAPSWGGIRNATEHGNVCPQFDQLRNKFVPGSEDCLFINVYTPCLDPRADMPVFFVIHGGGFTWGSGNDDIYGPDFLIDQSDVVVVTFNYRLDNLGFLCMGTPEVPGNAAMKDQVAALRWVQRNIKKFGGDPNNVTIFGESAGAFAVTYHTVSPMSRGLFNRAIALSGVATTSFTVEFEPERRPFVLGKNLGFETANTTELLEYLQSVPAEALVNVMTPLIAYEENYIPGLLLMTVPVVEKDYGQEIFLPEDFELLIKKGQSNVDIFLGHTSAEGIFFMPNFNKESVYENYDKYPELLVPRDIYYRSTPKTHLKIADYVKQFYTGSKQMSLKTVPQFVSLITDNFVYSIVKHADHLSEFSRNNNIYLYEFSFISERNVYSRNGLPYGIIGVSHFDDLMYIFNAKMYNLPLNKNATSYKMIRQMCGLITNFVKYGNPTPDSSLGVTWQPYNADSQIFLEIGEQLTLYSNPMDSAMNFYDFIYDKSWFKNLFLGTIY</sequence>
<dbReference type="Proteomes" id="UP001652582">
    <property type="component" value="Chromosome 19"/>
</dbReference>
<dbReference type="InterPro" id="IPR002018">
    <property type="entry name" value="CarbesteraseB"/>
</dbReference>
<comment type="similarity">
    <text evidence="1 6">Belongs to the type-B carboxylesterase/lipase family.</text>
</comment>
<dbReference type="PANTHER" id="PTHR11559">
    <property type="entry name" value="CARBOXYLESTERASE"/>
    <property type="match status" value="1"/>
</dbReference>
<dbReference type="PROSITE" id="PS00941">
    <property type="entry name" value="CARBOXYLESTERASE_B_2"/>
    <property type="match status" value="1"/>
</dbReference>
<evidence type="ECO:0000313" key="9">
    <source>
        <dbReference type="RefSeq" id="XP_052743478.1"/>
    </source>
</evidence>
<dbReference type="GeneID" id="112049230"/>
<dbReference type="PROSITE" id="PS00122">
    <property type="entry name" value="CARBOXYLESTERASE_B_1"/>
    <property type="match status" value="1"/>
</dbReference>